<dbReference type="AlphaFoldDB" id="X0ZH67"/>
<dbReference type="EMBL" id="BART01002167">
    <property type="protein sequence ID" value="GAG57452.1"/>
    <property type="molecule type" value="Genomic_DNA"/>
</dbReference>
<dbReference type="InterPro" id="IPR005268">
    <property type="entry name" value="CHP00725"/>
</dbReference>
<protein>
    <recommendedName>
        <fullName evidence="2">TIGR00725 family protein</fullName>
    </recommendedName>
</protein>
<evidence type="ECO:0008006" key="2">
    <source>
        <dbReference type="Google" id="ProtNLM"/>
    </source>
</evidence>
<sequence>MIIAIIGDSSCSTEEARVAETVGELLAQRGATIICGGLGGVMEAVCRGAKSKGGLTVGILPGEDSSMANTWVDIPIATGVGYARNMAVVKSAQAVIAIGGNYGTLSEIAYALKRNIPVIGLNTWALSRNAKEDDPIIRAHSAVEAVDKAISLAERYKVHEIASRSLS</sequence>
<comment type="caution">
    <text evidence="1">The sequence shown here is derived from an EMBL/GenBank/DDBJ whole genome shotgun (WGS) entry which is preliminary data.</text>
</comment>
<proteinExistence type="predicted"/>
<gene>
    <name evidence="1" type="ORF">S01H4_06843</name>
</gene>
<evidence type="ECO:0000313" key="1">
    <source>
        <dbReference type="EMBL" id="GAG57452.1"/>
    </source>
</evidence>
<dbReference type="NCBIfam" id="TIGR00725">
    <property type="entry name" value="TIGR00725 family protein"/>
    <property type="match status" value="1"/>
</dbReference>
<dbReference type="GO" id="GO:0005829">
    <property type="term" value="C:cytosol"/>
    <property type="evidence" value="ECO:0007669"/>
    <property type="project" value="TreeGrafter"/>
</dbReference>
<reference evidence="1" key="1">
    <citation type="journal article" date="2014" name="Front. Microbiol.">
        <title>High frequency of phylogenetically diverse reductive dehalogenase-homologous genes in deep subseafloor sedimentary metagenomes.</title>
        <authorList>
            <person name="Kawai M."/>
            <person name="Futagami T."/>
            <person name="Toyoda A."/>
            <person name="Takaki Y."/>
            <person name="Nishi S."/>
            <person name="Hori S."/>
            <person name="Arai W."/>
            <person name="Tsubouchi T."/>
            <person name="Morono Y."/>
            <person name="Uchiyama I."/>
            <person name="Ito T."/>
            <person name="Fujiyama A."/>
            <person name="Inagaki F."/>
            <person name="Takami H."/>
        </authorList>
    </citation>
    <scope>NUCLEOTIDE SEQUENCE</scope>
    <source>
        <strain evidence="1">Expedition CK06-06</strain>
    </source>
</reference>
<dbReference type="PANTHER" id="PTHR43393">
    <property type="entry name" value="CYTOKININ RIBOSIDE 5'-MONOPHOSPHATE PHOSPHORIBOHYDROLASE"/>
    <property type="match status" value="1"/>
</dbReference>
<dbReference type="InterPro" id="IPR041164">
    <property type="entry name" value="LDcluster4"/>
</dbReference>
<dbReference type="Pfam" id="PF18306">
    <property type="entry name" value="LDcluster4"/>
    <property type="match status" value="1"/>
</dbReference>
<name>X0ZH67_9ZZZZ</name>
<dbReference type="SUPFAM" id="SSF102405">
    <property type="entry name" value="MCP/YpsA-like"/>
    <property type="match status" value="1"/>
</dbReference>
<organism evidence="1">
    <name type="scientific">marine sediment metagenome</name>
    <dbReference type="NCBI Taxonomy" id="412755"/>
    <lineage>
        <taxon>unclassified sequences</taxon>
        <taxon>metagenomes</taxon>
        <taxon>ecological metagenomes</taxon>
    </lineage>
</organism>
<dbReference type="InterPro" id="IPR052341">
    <property type="entry name" value="LOG_family_nucleotidases"/>
</dbReference>
<accession>X0ZH67</accession>
<dbReference type="PANTHER" id="PTHR43393:SF3">
    <property type="entry name" value="LYSINE DECARBOXYLASE-LIKE PROTEIN"/>
    <property type="match status" value="1"/>
</dbReference>
<dbReference type="Gene3D" id="3.40.50.450">
    <property type="match status" value="1"/>
</dbReference>